<evidence type="ECO:0000256" key="1">
    <source>
        <dbReference type="SAM" id="MobiDB-lite"/>
    </source>
</evidence>
<sequence>MLQTVSPIIVVTFSAHVASCARGNFLHEWGLSSPEFLDAVGLPTMQHCAGRPWLESSALAPPAGSLLLTIPHVHPGVDKYARQPAVLRQVLDLTWQVTLYAMNSALQLVLSNTVVAASAPAVHDRIVQLTFAHCDPASETLSAPLRNLYARLATAKAALAQFWSVEQRTRPAKGPGYQMTATVRARNRESQKERILRGEVAVGAPNSPDRMKQIRALYKLQLPDIFRHIDDPVSQREQWIQWASALPQGSLFATHSLSAASIAAAAAGKFDPLKGALAPFAPDNALDDSWMKDPVQRQRALDAKGAQMRANLPADQFSSARQRARRLGALKDDPLYHHHAILEGQQVMIHGNGRVVLRWQDPDDGKPITLYIRTSKSLVPTMAGNIRTVHFLAEGIGLRDETGAVAIPPGRDLSQASREGILARKNFKFAQDGDSLLRLWTIERARIEGTPAPPLLSVPGGGSAAAAGGSAASAGGSAASASVETSAGLAPGPSSLPTAGRPPAPPPLVIPASGAAAPGAAVAGPLTAVSAVSSSPRSPLGQGLTTALVAAVGQAGPSAAPGDLDAVTLLTEPVRPGRPPFTQNSKVAQARFKRPIVYADALWLLETWLDTDYETGGRIAIAQAAHWPGHPVACITSTFLPFLEGYRNHPYYDHWKQWMQPDQLGANGRHIITNIRFLRKVTHQARMQKKGVPHSTQLTIDGKAQQ</sequence>
<comment type="caution">
    <text evidence="2">The sequence shown here is derived from an EMBL/GenBank/DDBJ whole genome shotgun (WGS) entry which is preliminary data.</text>
</comment>
<feature type="compositionally biased region" description="Low complexity" evidence="1">
    <location>
        <begin position="464"/>
        <end position="482"/>
    </location>
</feature>
<feature type="compositionally biased region" description="Pro residues" evidence="1">
    <location>
        <begin position="500"/>
        <end position="509"/>
    </location>
</feature>
<dbReference type="EMBL" id="JADGJQ010000071">
    <property type="protein sequence ID" value="KAJ3173395.1"/>
    <property type="molecule type" value="Genomic_DNA"/>
</dbReference>
<feature type="region of interest" description="Disordered" evidence="1">
    <location>
        <begin position="450"/>
        <end position="511"/>
    </location>
</feature>
<name>A0AAD5TEK5_9FUNG</name>
<protein>
    <submittedName>
        <fullName evidence="2">Uncharacterized protein</fullName>
    </submittedName>
</protein>
<organism evidence="2 3">
    <name type="scientific">Geranomyces variabilis</name>
    <dbReference type="NCBI Taxonomy" id="109894"/>
    <lineage>
        <taxon>Eukaryota</taxon>
        <taxon>Fungi</taxon>
        <taxon>Fungi incertae sedis</taxon>
        <taxon>Chytridiomycota</taxon>
        <taxon>Chytridiomycota incertae sedis</taxon>
        <taxon>Chytridiomycetes</taxon>
        <taxon>Spizellomycetales</taxon>
        <taxon>Powellomycetaceae</taxon>
        <taxon>Geranomyces</taxon>
    </lineage>
</organism>
<reference evidence="2" key="1">
    <citation type="submission" date="2020-05" db="EMBL/GenBank/DDBJ databases">
        <title>Phylogenomic resolution of chytrid fungi.</title>
        <authorList>
            <person name="Stajich J.E."/>
            <person name="Amses K."/>
            <person name="Simmons R."/>
            <person name="Seto K."/>
            <person name="Myers J."/>
            <person name="Bonds A."/>
            <person name="Quandt C.A."/>
            <person name="Barry K."/>
            <person name="Liu P."/>
            <person name="Grigoriev I."/>
            <person name="Longcore J.E."/>
            <person name="James T.Y."/>
        </authorList>
    </citation>
    <scope>NUCLEOTIDE SEQUENCE</scope>
    <source>
        <strain evidence="2">JEL0379</strain>
    </source>
</reference>
<evidence type="ECO:0000313" key="2">
    <source>
        <dbReference type="EMBL" id="KAJ3173395.1"/>
    </source>
</evidence>
<dbReference type="AlphaFoldDB" id="A0AAD5TEK5"/>
<dbReference type="Proteomes" id="UP001212152">
    <property type="component" value="Unassembled WGS sequence"/>
</dbReference>
<keyword evidence="3" id="KW-1185">Reference proteome</keyword>
<gene>
    <name evidence="2" type="ORF">HDU87_007664</name>
</gene>
<accession>A0AAD5TEK5</accession>
<proteinExistence type="predicted"/>
<evidence type="ECO:0000313" key="3">
    <source>
        <dbReference type="Proteomes" id="UP001212152"/>
    </source>
</evidence>